<dbReference type="EMBL" id="CM055095">
    <property type="protein sequence ID" value="KAJ7558553.1"/>
    <property type="molecule type" value="Genomic_DNA"/>
</dbReference>
<keyword evidence="2" id="KW-1185">Reference proteome</keyword>
<protein>
    <submittedName>
        <fullName evidence="1">Uncharacterized protein</fullName>
    </submittedName>
</protein>
<evidence type="ECO:0000313" key="1">
    <source>
        <dbReference type="EMBL" id="KAJ7558553.1"/>
    </source>
</evidence>
<name>A0ACC2DW48_DIPCM</name>
<organism evidence="1 2">
    <name type="scientific">Diphasiastrum complanatum</name>
    <name type="common">Issler's clubmoss</name>
    <name type="synonym">Lycopodium complanatum</name>
    <dbReference type="NCBI Taxonomy" id="34168"/>
    <lineage>
        <taxon>Eukaryota</taxon>
        <taxon>Viridiplantae</taxon>
        <taxon>Streptophyta</taxon>
        <taxon>Embryophyta</taxon>
        <taxon>Tracheophyta</taxon>
        <taxon>Lycopodiopsida</taxon>
        <taxon>Lycopodiales</taxon>
        <taxon>Lycopodiaceae</taxon>
        <taxon>Lycopodioideae</taxon>
        <taxon>Diphasiastrum</taxon>
    </lineage>
</organism>
<proteinExistence type="predicted"/>
<comment type="caution">
    <text evidence="1">The sequence shown here is derived from an EMBL/GenBank/DDBJ whole genome shotgun (WGS) entry which is preliminary data.</text>
</comment>
<sequence length="865" mass="95129">MHPVLICQILFLLLRLGMVRSDGQWTPKDNYLIDCGATRNSTVDGRLWQADDPSSFVSAGLLASTIIQNSDLPSAIYLTGRFFTSQTAYTFAVSPGRHWIRLHFYPFSYMSFNPATSNFSVLADQYVLMADFSPALELNSTKKTYLVKEYTINSISNKISINFVPSAIAANAYAFVNGIEVVSMPDDSFIDDNILLGRGLPVQFGLAGVAMETMYRINVGGQAVNPANDSGQARTWLPDNTFLLGAALGVIPPYVNTIQYTSTLPEYIAPPSVYGTARTMGVSNIVNSMFNLTWIFPVDPSYTYYVRFHFCEIVYSALYQRIFNVYINNETAYRGLDLLAKVPSADVPFYLDVAAPMLTQGSSTMRVQIGPTPGSSAEFHEAILNGLEIMKMNNSQGSLAALVEVPAALVAAQVGAGSGEGKGKGRALAVVAGVIAGLAAALALLVGVSCLVRSRRNRRRQPSKQSSSRWLSLPFYGSFHSIANSSKASSSRRSKSGSIASVASYHGGRFFSFHEILEATNSFDESLLLGVGGFGKVYKGDLFDGTRVAVKRGNTSSGQGMTEFQTEIEMLSKLRHRHLVSLIGYCEENCEMILVYDHMANGPLRGHLYGSNLPSLSWKQRLDICIGAARGLHYLHTGAAQGIIHRDVKTTNILLDENFVAKVSDFGLSKTGPSLDHTHVSTAVKGSFGYLDPEYFRRQHLTEKSDVYSFGVVLMEVLCARPVINPTLPRDQVNIVDWAMHWQKMGKLEQIIDPFLRGQIDPESLHKFGETAEKCLAEEGIDRPAMGDILWNLEYVLQLQESAIAIHRTGLNGMTSPQQRGVNSDHYHVEDGEQDYPFKHSVNSEYSEDAHDNDVFSELVSPKGR</sequence>
<reference evidence="2" key="1">
    <citation type="journal article" date="2024" name="Proc. Natl. Acad. Sci. U.S.A.">
        <title>Extraordinary preservation of gene collinearity over three hundred million years revealed in homosporous lycophytes.</title>
        <authorList>
            <person name="Li C."/>
            <person name="Wickell D."/>
            <person name="Kuo L.Y."/>
            <person name="Chen X."/>
            <person name="Nie B."/>
            <person name="Liao X."/>
            <person name="Peng D."/>
            <person name="Ji J."/>
            <person name="Jenkins J."/>
            <person name="Williams M."/>
            <person name="Shu S."/>
            <person name="Plott C."/>
            <person name="Barry K."/>
            <person name="Rajasekar S."/>
            <person name="Grimwood J."/>
            <person name="Han X."/>
            <person name="Sun S."/>
            <person name="Hou Z."/>
            <person name="He W."/>
            <person name="Dai G."/>
            <person name="Sun C."/>
            <person name="Schmutz J."/>
            <person name="Leebens-Mack J.H."/>
            <person name="Li F.W."/>
            <person name="Wang L."/>
        </authorList>
    </citation>
    <scope>NUCLEOTIDE SEQUENCE [LARGE SCALE GENOMIC DNA]</scope>
    <source>
        <strain evidence="2">cv. PW_Plant_1</strain>
    </source>
</reference>
<evidence type="ECO:0000313" key="2">
    <source>
        <dbReference type="Proteomes" id="UP001162992"/>
    </source>
</evidence>
<dbReference type="Proteomes" id="UP001162992">
    <property type="component" value="Chromosome 4"/>
</dbReference>
<accession>A0ACC2DW48</accession>
<gene>
    <name evidence="1" type="ORF">O6H91_04G045800</name>
</gene>